<dbReference type="STRING" id="98765.A0A2R6NI95"/>
<proteinExistence type="predicted"/>
<organism evidence="1 2">
    <name type="scientific">Hermanssonia centrifuga</name>
    <dbReference type="NCBI Taxonomy" id="98765"/>
    <lineage>
        <taxon>Eukaryota</taxon>
        <taxon>Fungi</taxon>
        <taxon>Dikarya</taxon>
        <taxon>Basidiomycota</taxon>
        <taxon>Agaricomycotina</taxon>
        <taxon>Agaricomycetes</taxon>
        <taxon>Polyporales</taxon>
        <taxon>Meruliaceae</taxon>
        <taxon>Hermanssonia</taxon>
    </lineage>
</organism>
<comment type="caution">
    <text evidence="1">The sequence shown here is derived from an EMBL/GenBank/DDBJ whole genome shotgun (WGS) entry which is preliminary data.</text>
</comment>
<gene>
    <name evidence="1" type="ORF">PHLCEN_2v12008</name>
</gene>
<dbReference type="AlphaFoldDB" id="A0A2R6NI95"/>
<dbReference type="OrthoDB" id="2747940at2759"/>
<evidence type="ECO:0000313" key="2">
    <source>
        <dbReference type="Proteomes" id="UP000186601"/>
    </source>
</evidence>
<reference evidence="1 2" key="1">
    <citation type="submission" date="2018-02" db="EMBL/GenBank/DDBJ databases">
        <title>Genome sequence of the basidiomycete white-rot fungus Phlebia centrifuga.</title>
        <authorList>
            <person name="Granchi Z."/>
            <person name="Peng M."/>
            <person name="de Vries R.P."/>
            <person name="Hilden K."/>
            <person name="Makela M.R."/>
            <person name="Grigoriev I."/>
            <person name="Riley R."/>
        </authorList>
    </citation>
    <scope>NUCLEOTIDE SEQUENCE [LARGE SCALE GENOMIC DNA]</scope>
    <source>
        <strain evidence="1 2">FBCC195</strain>
    </source>
</reference>
<dbReference type="EMBL" id="MLYV02001213">
    <property type="protein sequence ID" value="PSR72115.1"/>
    <property type="molecule type" value="Genomic_DNA"/>
</dbReference>
<evidence type="ECO:0000313" key="1">
    <source>
        <dbReference type="EMBL" id="PSR72115.1"/>
    </source>
</evidence>
<sequence length="464" mass="51668">MQNATALIEETDKLTLQTLNTEDPSIRWSKTQTNPLPDPTERFIMLTSLNNDGSHFQPAQITGLFAKLKYALRLVMLVEIKSQNNGGDAEQDLSVCRALGDWIHEHRTHSTFNRLCSLQHLASGFAYGDQKLPNIWWMDRVNWSKMLYKGDELSLANIQSMFANLEKRTTALWEQDILLGLQLRAEYTAIKEDLSNQQVGYSFLSDTRNPFLACRDTLVTPVLRNPELKKRFIYVANGSVQWRKTALAVWLANYTELNQNLMDDNLGDDYIGAEQTGHTVDTERMKNAVSPEALAGLPEDLFPLFLQASSEWQKVMKIVPGSLSLTYLEAGCGHFQALVEQKKISMKKVSNTGLQAAEINTEEIAAKVVNQITPQLLQHIDTMSNTIVERILAKLSSNLVSATPLPNYSAGSTITSLSALVPTPLSPSPPSSPVMLPSPPLPSAAQYPQICHHPNLYPSVSHPQ</sequence>
<name>A0A2R6NI95_9APHY</name>
<protein>
    <submittedName>
        <fullName evidence="1">Uncharacterized protein</fullName>
    </submittedName>
</protein>
<keyword evidence="2" id="KW-1185">Reference proteome</keyword>
<dbReference type="Proteomes" id="UP000186601">
    <property type="component" value="Unassembled WGS sequence"/>
</dbReference>
<accession>A0A2R6NI95</accession>